<dbReference type="InterPro" id="IPR010183">
    <property type="entry name" value="Phage_lambda_Bet"/>
</dbReference>
<evidence type="ECO:0000313" key="2">
    <source>
        <dbReference type="EMBL" id="MFC6591701.1"/>
    </source>
</evidence>
<feature type="region of interest" description="Disordered" evidence="1">
    <location>
        <begin position="286"/>
        <end position="325"/>
    </location>
</feature>
<dbReference type="NCBIfam" id="TIGR01913">
    <property type="entry name" value="bet_lambda"/>
    <property type="match status" value="1"/>
</dbReference>
<evidence type="ECO:0000256" key="1">
    <source>
        <dbReference type="SAM" id="MobiDB-lite"/>
    </source>
</evidence>
<dbReference type="RefSeq" id="WP_380082707.1">
    <property type="nucleotide sequence ID" value="NZ_JBHSWD010000001.1"/>
</dbReference>
<dbReference type="InterPro" id="IPR018330">
    <property type="entry name" value="RecT_fam"/>
</dbReference>
<sequence>MTALEKPAQNLSLAPVQFDREQLDLIKTQIAQGASDGELALFVQQCQRTGLDPFSRQIYAVMREQSVKQGSGWSKVQKMTIQVAIDGFRLIAERTGKYAGQVGPQWCGPDGKWVDVWLGKEAPAAARVGVLRRDFAEPLWGVARFEAYASRKGDGSLMGLWAKMPDVMIAKCAEAQALRRAFPNDLSGLYASEEMDQADNVIQTQTQPQPARTLNRETQAEQRDVLAEWGRAVGSRAAKIRSTYPEMSSKVAEILGRHDWEGSVAAAKACHEELGEFGTQLYNAQRRTAPQKAAAPAPAPAVQQEAKPAPVPAAPARADLPAHDSQTGEVLEAEVVEEGAATSQQRQALAGHGKRAGAESSADRAVLWGYLLNRDAALGTKELSAEQASILLGMCAGMSTDELVQTLAEARTKVLAF</sequence>
<dbReference type="Pfam" id="PF03837">
    <property type="entry name" value="RecT"/>
    <property type="match status" value="1"/>
</dbReference>
<organism evidence="2 3">
    <name type="scientific">Deinococcus lacus</name>
    <dbReference type="NCBI Taxonomy" id="392561"/>
    <lineage>
        <taxon>Bacteria</taxon>
        <taxon>Thermotogati</taxon>
        <taxon>Deinococcota</taxon>
        <taxon>Deinococci</taxon>
        <taxon>Deinococcales</taxon>
        <taxon>Deinococcaceae</taxon>
        <taxon>Deinococcus</taxon>
    </lineage>
</organism>
<keyword evidence="3" id="KW-1185">Reference proteome</keyword>
<protein>
    <submittedName>
        <fullName evidence="2">Phage recombination protein Bet</fullName>
    </submittedName>
</protein>
<dbReference type="Proteomes" id="UP001596297">
    <property type="component" value="Unassembled WGS sequence"/>
</dbReference>
<accession>A0ABW1YBM9</accession>
<comment type="caution">
    <text evidence="2">The sequence shown here is derived from an EMBL/GenBank/DDBJ whole genome shotgun (WGS) entry which is preliminary data.</text>
</comment>
<dbReference type="EMBL" id="JBHSWD010000001">
    <property type="protein sequence ID" value="MFC6591701.1"/>
    <property type="molecule type" value="Genomic_DNA"/>
</dbReference>
<evidence type="ECO:0000313" key="3">
    <source>
        <dbReference type="Proteomes" id="UP001596297"/>
    </source>
</evidence>
<reference evidence="3" key="1">
    <citation type="journal article" date="2019" name="Int. J. Syst. Evol. Microbiol.">
        <title>The Global Catalogue of Microorganisms (GCM) 10K type strain sequencing project: providing services to taxonomists for standard genome sequencing and annotation.</title>
        <authorList>
            <consortium name="The Broad Institute Genomics Platform"/>
            <consortium name="The Broad Institute Genome Sequencing Center for Infectious Disease"/>
            <person name="Wu L."/>
            <person name="Ma J."/>
        </authorList>
    </citation>
    <scope>NUCLEOTIDE SEQUENCE [LARGE SCALE GENOMIC DNA]</scope>
    <source>
        <strain evidence="3">CGMCC 1.15772</strain>
    </source>
</reference>
<feature type="compositionally biased region" description="Low complexity" evidence="1">
    <location>
        <begin position="286"/>
        <end position="318"/>
    </location>
</feature>
<proteinExistence type="predicted"/>
<name>A0ABW1YBM9_9DEIO</name>
<gene>
    <name evidence="2" type="primary">bet</name>
    <name evidence="2" type="ORF">ACFP81_06525</name>
</gene>